<dbReference type="InterPro" id="IPR012340">
    <property type="entry name" value="NA-bd_OB-fold"/>
</dbReference>
<dbReference type="Proteomes" id="UP000799421">
    <property type="component" value="Unassembled WGS sequence"/>
</dbReference>
<feature type="domain" description="ATP-dependent DNA ligase family profile" evidence="6">
    <location>
        <begin position="384"/>
        <end position="512"/>
    </location>
</feature>
<dbReference type="SUPFAM" id="SSF50249">
    <property type="entry name" value="Nucleic acid-binding proteins"/>
    <property type="match status" value="1"/>
</dbReference>
<evidence type="ECO:0000256" key="2">
    <source>
        <dbReference type="ARBA" id="ARBA00022598"/>
    </source>
</evidence>
<keyword evidence="2 7" id="KW-0436">Ligase</keyword>
<evidence type="ECO:0000256" key="5">
    <source>
        <dbReference type="ARBA" id="ARBA00023242"/>
    </source>
</evidence>
<dbReference type="InterPro" id="IPR029710">
    <property type="entry name" value="LIG4"/>
</dbReference>
<dbReference type="InterPro" id="IPR036599">
    <property type="entry name" value="DNA_ligase_N_sf"/>
</dbReference>
<keyword evidence="5" id="KW-0539">Nucleus</keyword>
<dbReference type="Pfam" id="PF04675">
    <property type="entry name" value="DNA_ligase_A_N"/>
    <property type="match status" value="1"/>
</dbReference>
<dbReference type="GO" id="GO:0005524">
    <property type="term" value="F:ATP binding"/>
    <property type="evidence" value="ECO:0007669"/>
    <property type="project" value="UniProtKB-KW"/>
</dbReference>
<dbReference type="GO" id="GO:0006310">
    <property type="term" value="P:DNA recombination"/>
    <property type="evidence" value="ECO:0007669"/>
    <property type="project" value="InterPro"/>
</dbReference>
<evidence type="ECO:0000256" key="1">
    <source>
        <dbReference type="ARBA" id="ARBA00007572"/>
    </source>
</evidence>
<dbReference type="Gene3D" id="2.40.50.140">
    <property type="entry name" value="Nucleic acid-binding proteins"/>
    <property type="match status" value="1"/>
</dbReference>
<dbReference type="AlphaFoldDB" id="A0A6A7BZB1"/>
<dbReference type="InterPro" id="IPR012310">
    <property type="entry name" value="DNA_ligase_ATP-dep_cent"/>
</dbReference>
<dbReference type="OrthoDB" id="2160351at2759"/>
<dbReference type="EMBL" id="MU005982">
    <property type="protein sequence ID" value="KAF2860402.1"/>
    <property type="molecule type" value="Genomic_DNA"/>
</dbReference>
<keyword evidence="8" id="KW-1185">Reference proteome</keyword>
<gene>
    <name evidence="7" type="ORF">K470DRAFT_282111</name>
</gene>
<dbReference type="PANTHER" id="PTHR45997">
    <property type="entry name" value="DNA LIGASE 4"/>
    <property type="match status" value="1"/>
</dbReference>
<dbReference type="GO" id="GO:0006297">
    <property type="term" value="P:nucleotide-excision repair, DNA gap filling"/>
    <property type="evidence" value="ECO:0007669"/>
    <property type="project" value="TreeGrafter"/>
</dbReference>
<evidence type="ECO:0000259" key="6">
    <source>
        <dbReference type="PROSITE" id="PS50160"/>
    </source>
</evidence>
<dbReference type="GO" id="GO:0003910">
    <property type="term" value="F:DNA ligase (ATP) activity"/>
    <property type="evidence" value="ECO:0007669"/>
    <property type="project" value="InterPro"/>
</dbReference>
<keyword evidence="3" id="KW-0547">Nucleotide-binding</keyword>
<dbReference type="GO" id="GO:0006303">
    <property type="term" value="P:double-strand break repair via nonhomologous end joining"/>
    <property type="evidence" value="ECO:0007669"/>
    <property type="project" value="TreeGrafter"/>
</dbReference>
<dbReference type="GO" id="GO:0032807">
    <property type="term" value="C:DNA ligase IV complex"/>
    <property type="evidence" value="ECO:0007669"/>
    <property type="project" value="TreeGrafter"/>
</dbReference>
<dbReference type="GO" id="GO:0003677">
    <property type="term" value="F:DNA binding"/>
    <property type="evidence" value="ECO:0007669"/>
    <property type="project" value="InterPro"/>
</dbReference>
<sequence>MPLPFSALSALLTRLEETPAEKSNQVISKWFSTHRQEIDSLSVSSAVALLSSLLPERRSDRVYAIQSATLCRILGRGLSLCTAQLKDLQAYRLPGRGDIGACLERVLRAGGPPALPVVTVDEVDQVLNKLAAQCRFSGDKRLSLEEKDRMIGNVFKRLSPGCAKWLTRLILKDLSSAVIDDNFVLIEFHFLLPDILRFQNDFSVAVSLLKSAKLRAYPSHADAQSRALHHQTAAMMLEPRVGCKVGLPTFVKARGMDSCLKIVGERSWVLERKYDGEYCEVHVDLSASASLEGCITIFSKSGKESTQDRRGLLPSLIASLRLGQEWCKIRDRAIMLGEIFVWSTLGGVLGEGGIMPFDKIRKHVSRSGTIVGTEMDSPVHEHEQLAIVFFDLLLLDDEVVMARSVEERRAMLRKVYAKIHGRVMGAEWKIVDFAAPTARSTLERHFAASIAQRCEGLVLKPCGEPYFPLVGETARPFIKVKKDYIDGLGDEADFAVIGGSYNPQLVRKEYGKVHWTDFHLGCLLNPDEVRRFQKRPSYRLVGTLSAGPCVPKAIVKSLNALGQGAVDNQPPYVFDIEGSKTLGTRFKKPFVLEVLGSGFVNPPNSGGSYMLRHPRARRLHHDRHWTTCVSFQELQTQAQVALDRKDDDADEAKAWLRRLKGNKKQHPAIVYFTNYMLKNVSLRRCNGVFSTVYRHNTVYS</sequence>
<dbReference type="Gene3D" id="1.10.3260.10">
    <property type="entry name" value="DNA ligase, ATP-dependent, N-terminal domain"/>
    <property type="match status" value="1"/>
</dbReference>
<evidence type="ECO:0000256" key="3">
    <source>
        <dbReference type="ARBA" id="ARBA00022741"/>
    </source>
</evidence>
<dbReference type="InterPro" id="IPR012308">
    <property type="entry name" value="DNA_ligase_ATP-dep_N"/>
</dbReference>
<name>A0A6A7BZB1_9PEZI</name>
<dbReference type="Pfam" id="PF01068">
    <property type="entry name" value="DNA_ligase_A_M"/>
    <property type="match status" value="1"/>
</dbReference>
<evidence type="ECO:0000256" key="4">
    <source>
        <dbReference type="ARBA" id="ARBA00022840"/>
    </source>
</evidence>
<accession>A0A6A7BZB1</accession>
<comment type="similarity">
    <text evidence="1">Belongs to the ATP-dependent DNA ligase family.</text>
</comment>
<protein>
    <submittedName>
        <fullName evidence="7">DNA ligase/mRNA capping enzyme</fullName>
    </submittedName>
</protein>
<reference evidence="7" key="1">
    <citation type="journal article" date="2020" name="Stud. Mycol.">
        <title>101 Dothideomycetes genomes: a test case for predicting lifestyles and emergence of pathogens.</title>
        <authorList>
            <person name="Haridas S."/>
            <person name="Albert R."/>
            <person name="Binder M."/>
            <person name="Bloem J."/>
            <person name="Labutti K."/>
            <person name="Salamov A."/>
            <person name="Andreopoulos B."/>
            <person name="Baker S."/>
            <person name="Barry K."/>
            <person name="Bills G."/>
            <person name="Bluhm B."/>
            <person name="Cannon C."/>
            <person name="Castanera R."/>
            <person name="Culley D."/>
            <person name="Daum C."/>
            <person name="Ezra D."/>
            <person name="Gonzalez J."/>
            <person name="Henrissat B."/>
            <person name="Kuo A."/>
            <person name="Liang C."/>
            <person name="Lipzen A."/>
            <person name="Lutzoni F."/>
            <person name="Magnuson J."/>
            <person name="Mondo S."/>
            <person name="Nolan M."/>
            <person name="Ohm R."/>
            <person name="Pangilinan J."/>
            <person name="Park H.-J."/>
            <person name="Ramirez L."/>
            <person name="Alfaro M."/>
            <person name="Sun H."/>
            <person name="Tritt A."/>
            <person name="Yoshinaga Y."/>
            <person name="Zwiers L.-H."/>
            <person name="Turgeon B."/>
            <person name="Goodwin S."/>
            <person name="Spatafora J."/>
            <person name="Crous P."/>
            <person name="Grigoriev I."/>
        </authorList>
    </citation>
    <scope>NUCLEOTIDE SEQUENCE</scope>
    <source>
        <strain evidence="7">CBS 480.64</strain>
    </source>
</reference>
<proteinExistence type="inferred from homology"/>
<evidence type="ECO:0000313" key="7">
    <source>
        <dbReference type="EMBL" id="KAF2860402.1"/>
    </source>
</evidence>
<evidence type="ECO:0000313" key="8">
    <source>
        <dbReference type="Proteomes" id="UP000799421"/>
    </source>
</evidence>
<dbReference type="PROSITE" id="PS50160">
    <property type="entry name" value="DNA_LIGASE_A3"/>
    <property type="match status" value="1"/>
</dbReference>
<organism evidence="7 8">
    <name type="scientific">Piedraia hortae CBS 480.64</name>
    <dbReference type="NCBI Taxonomy" id="1314780"/>
    <lineage>
        <taxon>Eukaryota</taxon>
        <taxon>Fungi</taxon>
        <taxon>Dikarya</taxon>
        <taxon>Ascomycota</taxon>
        <taxon>Pezizomycotina</taxon>
        <taxon>Dothideomycetes</taxon>
        <taxon>Dothideomycetidae</taxon>
        <taxon>Capnodiales</taxon>
        <taxon>Piedraiaceae</taxon>
        <taxon>Piedraia</taxon>
    </lineage>
</organism>
<dbReference type="SUPFAM" id="SSF56091">
    <property type="entry name" value="DNA ligase/mRNA capping enzyme, catalytic domain"/>
    <property type="match status" value="1"/>
</dbReference>
<dbReference type="Gene3D" id="3.30.470.30">
    <property type="entry name" value="DNA ligase/mRNA capping enzyme"/>
    <property type="match status" value="1"/>
</dbReference>
<keyword evidence="4" id="KW-0067">ATP-binding</keyword>
<dbReference type="PANTHER" id="PTHR45997:SF2">
    <property type="entry name" value="ATP DEPENDENT DNA LIGASE DOMAIN PROTEIN (AFU_ORTHOLOGUE AFUA_5G02430)"/>
    <property type="match status" value="1"/>
</dbReference>